<dbReference type="Gene3D" id="3.10.450.50">
    <property type="match status" value="1"/>
</dbReference>
<dbReference type="Pfam" id="PF02810">
    <property type="entry name" value="SEC-C"/>
    <property type="match status" value="1"/>
</dbReference>
<accession>A0A6C2UW42</accession>
<protein>
    <submittedName>
        <fullName evidence="2">Uncharacterized protein</fullName>
    </submittedName>
</protein>
<sequence>MKLTPELIQKLAQTTFCRPAIAELAELFENTTTEEVNALAFQLTEQGEDVALDRLLTTCAFCDIQLDPTILAESAAVIYDLTHLPYSYANQGAEAIEPLIKNARAEMLSHERQALLGRLATELALRHQSRHDEVARLLQYLQEEIRTPPVSMMVYDSIHMLELGELKEGAFPLMTEFDIHESLPERPPPRVIGNGETIRRPIPKLGRNEPCHCGSGKKYKRCCLEKDQAILADASSYEGVTQSQLAENPGVVDDEEVIYGLRAYEIKKLTPERLTTNQLLPAYHKACTFGLSEVAFAMLVERSKRSDSTWPFDKGNFVDFMEYALAHNDIEMAQRARVLVPQDSELVNWDEIDFQFDLCTNPGHLETIEARCQKAFCCLPDETGGFRDHEFCNLAHLFFNKFPALSILFARAALLECPDRVLDNELLVECVHQARIDLGLSPWDDPVDTWLDDYDNEQADRTLDKELARETEALRKQLAESREKIREAETGLSSKEALLAELKNELDATAGQQKICQTIPEKPKKETQEAAQDTVNRLRRQIDSLKAEIGNQQEKWQQLRHELDRERQHAQRASATQKPTSENTENEDAAAPAMPGENARTIVVPDYHGNFRDACRSVPGSAVASAVKAIASFAVYDPAVWRNARSIKQLANIYRVRIGRNYRLLLRWVPGQSLTVLDLIPRQDLESWIRRHA</sequence>
<evidence type="ECO:0000313" key="3">
    <source>
        <dbReference type="Proteomes" id="UP000346198"/>
    </source>
</evidence>
<dbReference type="RefSeq" id="WP_222846461.1">
    <property type="nucleotide sequence ID" value="NZ_CAAHFH010000003.1"/>
</dbReference>
<gene>
    <name evidence="2" type="ORF">SCARR_05155</name>
</gene>
<organism evidence="2 3">
    <name type="scientific">Pontiella sulfatireligans</name>
    <dbReference type="NCBI Taxonomy" id="2750658"/>
    <lineage>
        <taxon>Bacteria</taxon>
        <taxon>Pseudomonadati</taxon>
        <taxon>Kiritimatiellota</taxon>
        <taxon>Kiritimatiellia</taxon>
        <taxon>Kiritimatiellales</taxon>
        <taxon>Pontiellaceae</taxon>
        <taxon>Pontiella</taxon>
    </lineage>
</organism>
<dbReference type="EMBL" id="CAAHFH010000003">
    <property type="protein sequence ID" value="VGO23056.1"/>
    <property type="molecule type" value="Genomic_DNA"/>
</dbReference>
<feature type="region of interest" description="Disordered" evidence="1">
    <location>
        <begin position="549"/>
        <end position="593"/>
    </location>
</feature>
<reference evidence="2 3" key="1">
    <citation type="submission" date="2019-04" db="EMBL/GenBank/DDBJ databases">
        <authorList>
            <person name="Van Vliet M D."/>
        </authorList>
    </citation>
    <scope>NUCLEOTIDE SEQUENCE [LARGE SCALE GENOMIC DNA]</scope>
    <source>
        <strain evidence="2 3">F21</strain>
    </source>
</reference>
<evidence type="ECO:0000313" key="2">
    <source>
        <dbReference type="EMBL" id="VGO23056.1"/>
    </source>
</evidence>
<dbReference type="AlphaFoldDB" id="A0A6C2UW42"/>
<dbReference type="InterPro" id="IPR004027">
    <property type="entry name" value="SEC_C_motif"/>
</dbReference>
<evidence type="ECO:0000256" key="1">
    <source>
        <dbReference type="SAM" id="MobiDB-lite"/>
    </source>
</evidence>
<feature type="compositionally biased region" description="Polar residues" evidence="1">
    <location>
        <begin position="571"/>
        <end position="583"/>
    </location>
</feature>
<dbReference type="Proteomes" id="UP000346198">
    <property type="component" value="Unassembled WGS sequence"/>
</dbReference>
<feature type="compositionally biased region" description="Basic and acidic residues" evidence="1">
    <location>
        <begin position="557"/>
        <end position="569"/>
    </location>
</feature>
<dbReference type="SUPFAM" id="SSF103642">
    <property type="entry name" value="Sec-C motif"/>
    <property type="match status" value="1"/>
</dbReference>
<name>A0A6C2UW42_9BACT</name>
<keyword evidence="3" id="KW-1185">Reference proteome</keyword>
<proteinExistence type="predicted"/>